<evidence type="ECO:0000256" key="6">
    <source>
        <dbReference type="SAM" id="MobiDB-lite"/>
    </source>
</evidence>
<dbReference type="Proteomes" id="UP000245946">
    <property type="component" value="Unassembled WGS sequence"/>
</dbReference>
<proteinExistence type="inferred from homology"/>
<feature type="region of interest" description="Disordered" evidence="6">
    <location>
        <begin position="250"/>
        <end position="293"/>
    </location>
</feature>
<dbReference type="PANTHER" id="PTHR10300">
    <property type="entry name" value="CALCIPRESSIN"/>
    <property type="match status" value="1"/>
</dbReference>
<comment type="similarity">
    <text evidence="3">Belongs to the RCAN family.</text>
</comment>
<feature type="region of interest" description="Disordered" evidence="6">
    <location>
        <begin position="197"/>
        <end position="233"/>
    </location>
</feature>
<dbReference type="GeneID" id="37271859"/>
<protein>
    <submittedName>
        <fullName evidence="7">Calcipressin-domain-containing protein</fullName>
    </submittedName>
</protein>
<feature type="compositionally biased region" description="Low complexity" evidence="6">
    <location>
        <begin position="464"/>
        <end position="477"/>
    </location>
</feature>
<name>A0A316Z7G9_9BASI</name>
<dbReference type="Pfam" id="PF03517">
    <property type="entry name" value="Voldacs"/>
    <property type="match status" value="1"/>
</dbReference>
<dbReference type="InterPro" id="IPR035979">
    <property type="entry name" value="RBD_domain_sf"/>
</dbReference>
<evidence type="ECO:0000256" key="3">
    <source>
        <dbReference type="ARBA" id="ARBA00008209"/>
    </source>
</evidence>
<dbReference type="Pfam" id="PF04847">
    <property type="entry name" value="Calcipressin"/>
    <property type="match status" value="1"/>
</dbReference>
<evidence type="ECO:0000313" key="7">
    <source>
        <dbReference type="EMBL" id="PWN96175.1"/>
    </source>
</evidence>
<keyword evidence="5" id="KW-0539">Nucleus</keyword>
<dbReference type="InterPro" id="IPR012677">
    <property type="entry name" value="Nucleotide-bd_a/b_plait_sf"/>
</dbReference>
<evidence type="ECO:0000313" key="8">
    <source>
        <dbReference type="Proteomes" id="UP000245946"/>
    </source>
</evidence>
<dbReference type="Gene3D" id="3.30.70.330">
    <property type="match status" value="1"/>
</dbReference>
<feature type="region of interest" description="Disordered" evidence="6">
    <location>
        <begin position="461"/>
        <end position="495"/>
    </location>
</feature>
<dbReference type="PANTHER" id="PTHR10300:SF14">
    <property type="entry name" value="PROTEIN SARAH"/>
    <property type="match status" value="1"/>
</dbReference>
<evidence type="ECO:0000256" key="1">
    <source>
        <dbReference type="ARBA" id="ARBA00004123"/>
    </source>
</evidence>
<dbReference type="STRING" id="58919.A0A316Z7G9"/>
<dbReference type="EMBL" id="KZ819300">
    <property type="protein sequence ID" value="PWN96175.1"/>
    <property type="molecule type" value="Genomic_DNA"/>
</dbReference>
<accession>A0A316Z7G9</accession>
<dbReference type="InterPro" id="IPR011993">
    <property type="entry name" value="PH-like_dom_sf"/>
</dbReference>
<feature type="region of interest" description="Disordered" evidence="6">
    <location>
        <begin position="580"/>
        <end position="600"/>
    </location>
</feature>
<dbReference type="AlphaFoldDB" id="A0A316Z7G9"/>
<keyword evidence="4" id="KW-0963">Cytoplasm</keyword>
<dbReference type="Gene3D" id="2.30.29.30">
    <property type="entry name" value="Pleckstrin-homology domain (PH domain)/Phosphotyrosine-binding domain (PTB)"/>
    <property type="match status" value="1"/>
</dbReference>
<comment type="subcellular location">
    <subcellularLocation>
        <location evidence="2">Cytoplasm</location>
    </subcellularLocation>
    <subcellularLocation>
        <location evidence="1">Nucleus</location>
    </subcellularLocation>
</comment>
<dbReference type="GO" id="GO:0005737">
    <property type="term" value="C:cytoplasm"/>
    <property type="evidence" value="ECO:0007669"/>
    <property type="project" value="UniProtKB-SubCell"/>
</dbReference>
<dbReference type="InterPro" id="IPR039924">
    <property type="entry name" value="ICln/Lot5/Saf5"/>
</dbReference>
<dbReference type="OrthoDB" id="17212at2759"/>
<dbReference type="GO" id="GO:0019722">
    <property type="term" value="P:calcium-mediated signaling"/>
    <property type="evidence" value="ECO:0007669"/>
    <property type="project" value="InterPro"/>
</dbReference>
<dbReference type="GO" id="GO:0005634">
    <property type="term" value="C:nucleus"/>
    <property type="evidence" value="ECO:0007669"/>
    <property type="project" value="UniProtKB-SubCell"/>
</dbReference>
<organism evidence="7 8">
    <name type="scientific">Tilletiopsis washingtonensis</name>
    <dbReference type="NCBI Taxonomy" id="58919"/>
    <lineage>
        <taxon>Eukaryota</taxon>
        <taxon>Fungi</taxon>
        <taxon>Dikarya</taxon>
        <taxon>Basidiomycota</taxon>
        <taxon>Ustilaginomycotina</taxon>
        <taxon>Exobasidiomycetes</taxon>
        <taxon>Entylomatales</taxon>
        <taxon>Entylomatales incertae sedis</taxon>
        <taxon>Tilletiopsis</taxon>
    </lineage>
</organism>
<sequence length="600" mass="61579">MPFTPITAAPTFRTLEEAAEGEQSTPASFAALPPVLRLRLDGVLCRISPPLAGSSGSASNGSGSAESQAKGSLWVTDAALSFIPDTGDGWALDYPTLSLHAVSRSFPEGMTPEASGSAADAEMAHPAGPGCVYCQTDDAAGDEEADEDDEDAMRELWLLPNSQSELEPLFAALSKAASLHPSFGGADAASGHPFAGLGAFGTGAPEGAEEGEGAFDDAEDDDEAAAADGELSAGGRRTLNHLEALLAASSAHDVQDDDDASAQAGPSRHPPASPTASFHSSDPRRLQSGGLDVGEAEASGATNTLHLTALPPLFFEEMELVSGLLDLLHAHGPLASWHPLPAFGRAIVVFEQASDAAKAKVQIDGLRLVFEDDEAGPIKRQQGDRSPAIRAYFGPQSPLHYEEASRLLGVPVTDRNFLISPPGSPPVGWEPIREDPPNTATLADDLIRALGALRDSGANVATQPAASAPGASRGSSGLQAPSLVIPPTRTVAPPRHPLAPQRAPLADDGTIAVPGVTVQAYDPEPEELDPSARPAHSISSVKATIESMRGASPSFPAAEDNAQTVPTAHLPALALAPALGAGLDGNTGKRITPTGRPPLA</sequence>
<dbReference type="GO" id="GO:0008597">
    <property type="term" value="F:calcium-dependent protein serine/threonine phosphatase regulator activity"/>
    <property type="evidence" value="ECO:0007669"/>
    <property type="project" value="TreeGrafter"/>
</dbReference>
<dbReference type="RefSeq" id="XP_025596454.1">
    <property type="nucleotide sequence ID" value="XM_025744315.1"/>
</dbReference>
<dbReference type="GO" id="GO:0003676">
    <property type="term" value="F:nucleic acid binding"/>
    <property type="evidence" value="ECO:0007669"/>
    <property type="project" value="InterPro"/>
</dbReference>
<dbReference type="SUPFAM" id="SSF54928">
    <property type="entry name" value="RNA-binding domain, RBD"/>
    <property type="match status" value="1"/>
</dbReference>
<reference evidence="7 8" key="1">
    <citation type="journal article" date="2018" name="Mol. Biol. Evol.">
        <title>Broad Genomic Sampling Reveals a Smut Pathogenic Ancestry of the Fungal Clade Ustilaginomycotina.</title>
        <authorList>
            <person name="Kijpornyongpan T."/>
            <person name="Mondo S.J."/>
            <person name="Barry K."/>
            <person name="Sandor L."/>
            <person name="Lee J."/>
            <person name="Lipzen A."/>
            <person name="Pangilinan J."/>
            <person name="LaButti K."/>
            <person name="Hainaut M."/>
            <person name="Henrissat B."/>
            <person name="Grigoriev I.V."/>
            <person name="Spatafora J.W."/>
            <person name="Aime M.C."/>
        </authorList>
    </citation>
    <scope>NUCLEOTIDE SEQUENCE [LARGE SCALE GENOMIC DNA]</scope>
    <source>
        <strain evidence="7 8">MCA 4186</strain>
    </source>
</reference>
<dbReference type="InterPro" id="IPR006931">
    <property type="entry name" value="Calcipressin"/>
</dbReference>
<evidence type="ECO:0000256" key="2">
    <source>
        <dbReference type="ARBA" id="ARBA00004496"/>
    </source>
</evidence>
<keyword evidence="8" id="KW-1185">Reference proteome</keyword>
<evidence type="ECO:0000256" key="4">
    <source>
        <dbReference type="ARBA" id="ARBA00022490"/>
    </source>
</evidence>
<evidence type="ECO:0000256" key="5">
    <source>
        <dbReference type="ARBA" id="ARBA00023242"/>
    </source>
</evidence>
<feature type="compositionally biased region" description="Acidic residues" evidence="6">
    <location>
        <begin position="207"/>
        <end position="225"/>
    </location>
</feature>
<gene>
    <name evidence="7" type="ORF">FA09DRAFT_340372</name>
</gene>